<name>A0ACC3C4I6_PYRYE</name>
<organism evidence="1 2">
    <name type="scientific">Pyropia yezoensis</name>
    <name type="common">Susabi-nori</name>
    <name type="synonym">Porphyra yezoensis</name>
    <dbReference type="NCBI Taxonomy" id="2788"/>
    <lineage>
        <taxon>Eukaryota</taxon>
        <taxon>Rhodophyta</taxon>
        <taxon>Bangiophyceae</taxon>
        <taxon>Bangiales</taxon>
        <taxon>Bangiaceae</taxon>
        <taxon>Pyropia</taxon>
    </lineage>
</organism>
<evidence type="ECO:0000313" key="1">
    <source>
        <dbReference type="EMBL" id="KAK1864890.1"/>
    </source>
</evidence>
<comment type="caution">
    <text evidence="1">The sequence shown here is derived from an EMBL/GenBank/DDBJ whole genome shotgun (WGS) entry which is preliminary data.</text>
</comment>
<gene>
    <name evidence="1" type="ORF">I4F81_007426</name>
</gene>
<sequence>MKMGAAACPCGSSKCSCSCKAGCASVRALGAAHAKSPISYLSLTLSGAGGLPGGPAADARRASAGGRIASWGALHDLFLADIPGFRSAAVGCLAWNVKRAVQTPEPGTRAAGETAEETAAVRLAVATVVAVWRAVAVGRPGGGGGCRGGARPGRPHWRRHRAEPCVAAATAATAAGGRAPGHRPKCQRRRRGGGAGGPGKRHPGRRWPAGE</sequence>
<dbReference type="EMBL" id="CM020619">
    <property type="protein sequence ID" value="KAK1864890.1"/>
    <property type="molecule type" value="Genomic_DNA"/>
</dbReference>
<accession>A0ACC3C4I6</accession>
<evidence type="ECO:0000313" key="2">
    <source>
        <dbReference type="Proteomes" id="UP000798662"/>
    </source>
</evidence>
<keyword evidence="2" id="KW-1185">Reference proteome</keyword>
<dbReference type="Proteomes" id="UP000798662">
    <property type="component" value="Chromosome 2"/>
</dbReference>
<proteinExistence type="predicted"/>
<reference evidence="1" key="1">
    <citation type="submission" date="2019-11" db="EMBL/GenBank/DDBJ databases">
        <title>Nori genome reveals adaptations in red seaweeds to the harsh intertidal environment.</title>
        <authorList>
            <person name="Wang D."/>
            <person name="Mao Y."/>
        </authorList>
    </citation>
    <scope>NUCLEOTIDE SEQUENCE</scope>
    <source>
        <tissue evidence="1">Gametophyte</tissue>
    </source>
</reference>
<protein>
    <submittedName>
        <fullName evidence="1">Uncharacterized protein</fullName>
    </submittedName>
</protein>